<organism evidence="9 10">
    <name type="scientific">Thermotoga petrophila (strain ATCC BAA-488 / DSM 13995 / JCM 10881 / RKU-1)</name>
    <dbReference type="NCBI Taxonomy" id="390874"/>
    <lineage>
        <taxon>Bacteria</taxon>
        <taxon>Thermotogati</taxon>
        <taxon>Thermotogota</taxon>
        <taxon>Thermotogae</taxon>
        <taxon>Thermotogales</taxon>
        <taxon>Thermotogaceae</taxon>
        <taxon>Thermotoga</taxon>
    </lineage>
</organism>
<feature type="transmembrane region" description="Helical" evidence="7">
    <location>
        <begin position="247"/>
        <end position="274"/>
    </location>
</feature>
<keyword evidence="4 7" id="KW-0812">Transmembrane</keyword>
<dbReference type="InterPro" id="IPR045621">
    <property type="entry name" value="BPD_transp_1_N"/>
</dbReference>
<dbReference type="GO" id="GO:0005886">
    <property type="term" value="C:plasma membrane"/>
    <property type="evidence" value="ECO:0007669"/>
    <property type="project" value="UniProtKB-SubCell"/>
</dbReference>
<dbReference type="eggNOG" id="COG0601">
    <property type="taxonomic scope" value="Bacteria"/>
</dbReference>
<feature type="domain" description="ABC transmembrane type-1" evidence="8">
    <location>
        <begin position="101"/>
        <end position="317"/>
    </location>
</feature>
<reference evidence="10" key="1">
    <citation type="submission" date="2007-05" db="EMBL/GenBank/DDBJ databases">
        <title>Complete sequence of Thermotoga petrophila RKU-1.</title>
        <authorList>
            <consortium name="US DOE Joint Genome Institute"/>
            <person name="Copeland A."/>
            <person name="Lucas S."/>
            <person name="Lapidus A."/>
            <person name="Barry K."/>
            <person name="Glavina del Rio T."/>
            <person name="Dalin E."/>
            <person name="Tice H."/>
            <person name="Pitluck S."/>
            <person name="Sims D."/>
            <person name="Brettin T."/>
            <person name="Bruce D."/>
            <person name="Detter J.C."/>
            <person name="Han C."/>
            <person name="Tapia R."/>
            <person name="Schmutz J."/>
            <person name="Larimer F."/>
            <person name="Land M."/>
            <person name="Hauser L."/>
            <person name="Kyrpides N."/>
            <person name="Mikhailova N."/>
            <person name="Nelson K."/>
            <person name="Gogarten J.P."/>
            <person name="Noll K."/>
            <person name="Richardson P."/>
        </authorList>
    </citation>
    <scope>NUCLEOTIDE SEQUENCE [LARGE SCALE GENOMIC DNA]</scope>
    <source>
        <strain evidence="10">ATCC BAA-488 / DSM 13995 / JCM 10881 / RKU-1</strain>
    </source>
</reference>
<keyword evidence="5 7" id="KW-1133">Transmembrane helix</keyword>
<dbReference type="PANTHER" id="PTHR30465:SF43">
    <property type="entry name" value="OLIGOPEPTIDE ABC TRANSPORTER, PERMEASE PROTEIN"/>
    <property type="match status" value="1"/>
</dbReference>
<dbReference type="SUPFAM" id="SSF161098">
    <property type="entry name" value="MetI-like"/>
    <property type="match status" value="1"/>
</dbReference>
<proteinExistence type="inferred from homology"/>
<dbReference type="RefSeq" id="WP_011944095.1">
    <property type="nucleotide sequence ID" value="NC_009486.1"/>
</dbReference>
<dbReference type="GO" id="GO:0055085">
    <property type="term" value="P:transmembrane transport"/>
    <property type="evidence" value="ECO:0007669"/>
    <property type="project" value="InterPro"/>
</dbReference>
<comment type="subcellular location">
    <subcellularLocation>
        <location evidence="1 7">Cell membrane</location>
        <topology evidence="1 7">Multi-pass membrane protein</topology>
    </subcellularLocation>
</comment>
<reference evidence="9 10" key="2">
    <citation type="journal article" date="2009" name="Proc. Natl. Acad. Sci. U.S.A.">
        <title>On the chimeric nature, thermophilic origin, and phylogenetic placement of the Thermotogales.</title>
        <authorList>
            <person name="Zhaxybayeva O."/>
            <person name="Swithers K.S."/>
            <person name="Lapierre P."/>
            <person name="Fournier G.P."/>
            <person name="Bickhart D.M."/>
            <person name="DeBoy R.T."/>
            <person name="Nelson K.E."/>
            <person name="Nesbo C.L."/>
            <person name="Doolittle W.F."/>
            <person name="Gogarten J.P."/>
            <person name="Noll K.M."/>
        </authorList>
    </citation>
    <scope>NUCLEOTIDE SEQUENCE [LARGE SCALE GENOMIC DNA]</scope>
    <source>
        <strain evidence="10">ATCC BAA-488 / DSM 13995 / JCM 10881 / RKU-1</strain>
    </source>
</reference>
<dbReference type="Gene3D" id="1.10.3720.10">
    <property type="entry name" value="MetI-like"/>
    <property type="match status" value="1"/>
</dbReference>
<evidence type="ECO:0000313" key="9">
    <source>
        <dbReference type="EMBL" id="ABQ47688.1"/>
    </source>
</evidence>
<feature type="transmembrane region" description="Helical" evidence="7">
    <location>
        <begin position="12"/>
        <end position="29"/>
    </location>
</feature>
<feature type="transmembrane region" description="Helical" evidence="7">
    <location>
        <begin position="101"/>
        <end position="125"/>
    </location>
</feature>
<feature type="transmembrane region" description="Helical" evidence="7">
    <location>
        <begin position="194"/>
        <end position="213"/>
    </location>
</feature>
<sequence>MLGYILRRLVQMLVTLFVISVISFVIIQLPPGDYLTSYIASLAATGETVDQATIEALRKQYGLDLPIYVQYFKWLWGILHGDFGYSFSWNRPVSELLWGRLGLSVLVSTVAVIFSWVSGFLIGMYSATHQYSIGDYLATFLGYIGLATPNFLLALVLLWLVYSTTGVNLGGLFSPQYLDAPWSFAKFVDMLKHLWLPMIVVGTAGMAGLIRTLRANLLDELHKPYVEAALSKGLPENKVFWKYPLRIAMIPFISTVGWSLPGIFSGETITAIVLNLPTVGPLLLGALQSQDMYLAGSLVMFLSFFTVIGTLISDILLAWVDPRIRFE</sequence>
<evidence type="ECO:0000256" key="7">
    <source>
        <dbReference type="RuleBase" id="RU363032"/>
    </source>
</evidence>
<dbReference type="CDD" id="cd06261">
    <property type="entry name" value="TM_PBP2"/>
    <property type="match status" value="1"/>
</dbReference>
<accession>A5INB5</accession>
<evidence type="ECO:0000256" key="5">
    <source>
        <dbReference type="ARBA" id="ARBA00022989"/>
    </source>
</evidence>
<comment type="similarity">
    <text evidence="7">Belongs to the binding-protein-dependent transport system permease family.</text>
</comment>
<feature type="transmembrane region" description="Helical" evidence="7">
    <location>
        <begin position="294"/>
        <end position="320"/>
    </location>
</feature>
<protein>
    <submittedName>
        <fullName evidence="9">Binding-protein-dependent transport systems inner membrane component</fullName>
    </submittedName>
</protein>
<keyword evidence="6 7" id="KW-0472">Membrane</keyword>
<dbReference type="AlphaFoldDB" id="A5INB5"/>
<evidence type="ECO:0000256" key="4">
    <source>
        <dbReference type="ARBA" id="ARBA00022692"/>
    </source>
</evidence>
<dbReference type="HOGENOM" id="CLU_036879_1_1_0"/>
<evidence type="ECO:0000259" key="8">
    <source>
        <dbReference type="PROSITE" id="PS50928"/>
    </source>
</evidence>
<dbReference type="PANTHER" id="PTHR30465">
    <property type="entry name" value="INNER MEMBRANE ABC TRANSPORTER"/>
    <property type="match status" value="1"/>
</dbReference>
<evidence type="ECO:0000256" key="3">
    <source>
        <dbReference type="ARBA" id="ARBA00022475"/>
    </source>
</evidence>
<dbReference type="Pfam" id="PF19300">
    <property type="entry name" value="BPD_transp_1_N"/>
    <property type="match status" value="1"/>
</dbReference>
<dbReference type="InterPro" id="IPR035906">
    <property type="entry name" value="MetI-like_sf"/>
</dbReference>
<keyword evidence="3" id="KW-1003">Cell membrane</keyword>
<name>A5INB5_THEP1</name>
<feature type="transmembrane region" description="Helical" evidence="7">
    <location>
        <begin position="137"/>
        <end position="162"/>
    </location>
</feature>
<evidence type="ECO:0000256" key="6">
    <source>
        <dbReference type="ARBA" id="ARBA00023136"/>
    </source>
</evidence>
<dbReference type="Proteomes" id="UP000006558">
    <property type="component" value="Chromosome"/>
</dbReference>
<gene>
    <name evidence="9" type="ordered locus">Tpet_1683</name>
</gene>
<dbReference type="KEGG" id="tpt:Tpet_1683"/>
<dbReference type="PROSITE" id="PS50928">
    <property type="entry name" value="ABC_TM1"/>
    <property type="match status" value="1"/>
</dbReference>
<evidence type="ECO:0000256" key="2">
    <source>
        <dbReference type="ARBA" id="ARBA00022448"/>
    </source>
</evidence>
<evidence type="ECO:0000256" key="1">
    <source>
        <dbReference type="ARBA" id="ARBA00004651"/>
    </source>
</evidence>
<evidence type="ECO:0000313" key="10">
    <source>
        <dbReference type="Proteomes" id="UP000006558"/>
    </source>
</evidence>
<keyword evidence="2 7" id="KW-0813">Transport</keyword>
<dbReference type="Pfam" id="PF00528">
    <property type="entry name" value="BPD_transp_1"/>
    <property type="match status" value="1"/>
</dbReference>
<dbReference type="EMBL" id="CP000702">
    <property type="protein sequence ID" value="ABQ47688.1"/>
    <property type="molecule type" value="Genomic_DNA"/>
</dbReference>
<dbReference type="STRING" id="390874.Tpet_1683"/>
<dbReference type="InterPro" id="IPR000515">
    <property type="entry name" value="MetI-like"/>
</dbReference>